<keyword evidence="6" id="KW-1185">Reference proteome</keyword>
<name>A0A0C3GNQ2_PILCF</name>
<evidence type="ECO:0000256" key="1">
    <source>
        <dbReference type="ARBA" id="ARBA00022450"/>
    </source>
</evidence>
<dbReference type="InParanoid" id="A0A0C3GNQ2"/>
<accession>A0A0C3GNQ2</accession>
<dbReference type="EMBL" id="KN832970">
    <property type="protein sequence ID" value="KIM92121.1"/>
    <property type="molecule type" value="Genomic_DNA"/>
</dbReference>
<keyword evidence="1" id="KW-0596">Phosphopantetheine</keyword>
<dbReference type="Pfam" id="PF07993">
    <property type="entry name" value="NAD_binding_4"/>
    <property type="match status" value="1"/>
</dbReference>
<dbReference type="InterPro" id="IPR036736">
    <property type="entry name" value="ACP-like_sf"/>
</dbReference>
<dbReference type="InterPro" id="IPR051414">
    <property type="entry name" value="Adenylate-forming_Reductase"/>
</dbReference>
<proteinExistence type="predicted"/>
<dbReference type="PANTHER" id="PTHR43439:SF2">
    <property type="entry name" value="ENZYME, PUTATIVE (JCVI)-RELATED"/>
    <property type="match status" value="1"/>
</dbReference>
<dbReference type="InterPro" id="IPR036291">
    <property type="entry name" value="NAD(P)-bd_dom_sf"/>
</dbReference>
<keyword evidence="2" id="KW-0597">Phosphoprotein</keyword>
<feature type="signal peptide" evidence="3">
    <location>
        <begin position="1"/>
        <end position="24"/>
    </location>
</feature>
<dbReference type="SUPFAM" id="SSF47336">
    <property type="entry name" value="ACP-like"/>
    <property type="match status" value="1"/>
</dbReference>
<feature type="domain" description="Thioester reductase (TE)" evidence="4">
    <location>
        <begin position="454"/>
        <end position="692"/>
    </location>
</feature>
<protein>
    <recommendedName>
        <fullName evidence="4">Thioester reductase (TE) domain-containing protein</fullName>
    </recommendedName>
</protein>
<dbReference type="Gene3D" id="3.40.50.12780">
    <property type="entry name" value="N-terminal domain of ligase-like"/>
    <property type="match status" value="1"/>
</dbReference>
<dbReference type="Gene3D" id="3.40.50.720">
    <property type="entry name" value="NAD(P)-binding Rossmann-like Domain"/>
    <property type="match status" value="1"/>
</dbReference>
<dbReference type="STRING" id="765440.A0A0C3GNQ2"/>
<evidence type="ECO:0000256" key="3">
    <source>
        <dbReference type="SAM" id="SignalP"/>
    </source>
</evidence>
<dbReference type="SUPFAM" id="SSF51735">
    <property type="entry name" value="NAD(P)-binding Rossmann-fold domains"/>
    <property type="match status" value="1"/>
</dbReference>
<dbReference type="SUPFAM" id="SSF56801">
    <property type="entry name" value="Acetyl-CoA synthetase-like"/>
    <property type="match status" value="1"/>
</dbReference>
<gene>
    <name evidence="5" type="ORF">PILCRDRAFT_112390</name>
</gene>
<dbReference type="InterPro" id="IPR042099">
    <property type="entry name" value="ANL_N_sf"/>
</dbReference>
<dbReference type="InterPro" id="IPR013120">
    <property type="entry name" value="FAR_NAD-bd"/>
</dbReference>
<evidence type="ECO:0000313" key="5">
    <source>
        <dbReference type="EMBL" id="KIM92121.1"/>
    </source>
</evidence>
<organism evidence="5 6">
    <name type="scientific">Piloderma croceum (strain F 1598)</name>
    <dbReference type="NCBI Taxonomy" id="765440"/>
    <lineage>
        <taxon>Eukaryota</taxon>
        <taxon>Fungi</taxon>
        <taxon>Dikarya</taxon>
        <taxon>Basidiomycota</taxon>
        <taxon>Agaricomycotina</taxon>
        <taxon>Agaricomycetes</taxon>
        <taxon>Agaricomycetidae</taxon>
        <taxon>Atheliales</taxon>
        <taxon>Atheliaceae</taxon>
        <taxon>Piloderma</taxon>
    </lineage>
</organism>
<evidence type="ECO:0000256" key="2">
    <source>
        <dbReference type="ARBA" id="ARBA00022553"/>
    </source>
</evidence>
<sequence>MSMHGLPAFHAMGMLHSCWLVGCGLTVTIFKPSSPATTPNPDSIIQGLMDSKSDTIMCPPSLVEAWALNPHHVASLKKLENIFFGGGPLNQQVGDALVDQGVPICTIYGSSETGEVTRDWDYFKFSKQIKVDLDAHLGISELVVIPHPAHAPCVFNSKRGDVDVYATGDLLIPHPDKTGLWKVFGRVDDQIMHSNGEKTNPGPLENILNQDPLVRSSVMFGRGKFNAGVLIDPAPEHIFDPVHSTLLVEFRNKIWPTIQRMNDYAPQQSRLFKEMILVASPSKPFTYTAKGNPRRQAMINSYEPEITALYAAVDETSQSHVDPPTSWSDSDSLDFVRTIVSNVMNQPIGDTDDLFQHGCDSLQATWIRNSLMQALRRSTQSNMRLVSANVVYEHPSVLALATFACQFALPVTRNGHKESTIKIEEMLEMAKVYSQDFPKHHPSVATPGKDVVMITGTTGGFGSVLLAELVACKDVIRVFAVNRKDPSGATLSDRQMAALERQGLEPVITTSQKVILVEADVMRFDMGLSSDVLESIRSSVTHIIHNAWRVDFNLALQSFEPHVKGLRNLIDLALSSPHANPPRLLFTSSVGVLSQCKTFGPAKESPTEPEVAVGSGYSESKWVSERLLEVAAIETPLKPTIIRMGQICGGPNGFWNPKEWLPSLIRSGVHLKCLPSSEQLVEWIPSAVAAKAVTEMRCSSAQIVHLAHPRPVLWSDLFEAFSDTLNIPLVPFAEWLARLERSREALTTASAEEEAKAIRNNPALQLILFFRGVYSKEATGLPSLSLDEAKKASETLRDDNLCPLSVADVELWVSCWRRTGSLPQDELKAE</sequence>
<dbReference type="Gene3D" id="1.10.1200.10">
    <property type="entry name" value="ACP-like"/>
    <property type="match status" value="1"/>
</dbReference>
<dbReference type="OrthoDB" id="429813at2759"/>
<evidence type="ECO:0000313" key="6">
    <source>
        <dbReference type="Proteomes" id="UP000054166"/>
    </source>
</evidence>
<dbReference type="Pfam" id="PF23562">
    <property type="entry name" value="AMP-binding_C_3"/>
    <property type="match status" value="1"/>
</dbReference>
<dbReference type="HOGENOM" id="CLU_002220_1_0_1"/>
<keyword evidence="3" id="KW-0732">Signal</keyword>
<evidence type="ECO:0000259" key="4">
    <source>
        <dbReference type="Pfam" id="PF07993"/>
    </source>
</evidence>
<dbReference type="Proteomes" id="UP000054166">
    <property type="component" value="Unassembled WGS sequence"/>
</dbReference>
<reference evidence="6" key="2">
    <citation type="submission" date="2015-01" db="EMBL/GenBank/DDBJ databases">
        <title>Evolutionary Origins and Diversification of the Mycorrhizal Mutualists.</title>
        <authorList>
            <consortium name="DOE Joint Genome Institute"/>
            <consortium name="Mycorrhizal Genomics Consortium"/>
            <person name="Kohler A."/>
            <person name="Kuo A."/>
            <person name="Nagy L.G."/>
            <person name="Floudas D."/>
            <person name="Copeland A."/>
            <person name="Barry K.W."/>
            <person name="Cichocki N."/>
            <person name="Veneault-Fourrey C."/>
            <person name="LaButti K."/>
            <person name="Lindquist E.A."/>
            <person name="Lipzen A."/>
            <person name="Lundell T."/>
            <person name="Morin E."/>
            <person name="Murat C."/>
            <person name="Riley R."/>
            <person name="Ohm R."/>
            <person name="Sun H."/>
            <person name="Tunlid A."/>
            <person name="Henrissat B."/>
            <person name="Grigoriev I.V."/>
            <person name="Hibbett D.S."/>
            <person name="Martin F."/>
        </authorList>
    </citation>
    <scope>NUCLEOTIDE SEQUENCE [LARGE SCALE GENOMIC DNA]</scope>
    <source>
        <strain evidence="6">F 1598</strain>
    </source>
</reference>
<dbReference type="PANTHER" id="PTHR43439">
    <property type="entry name" value="PHENYLACETATE-COENZYME A LIGASE"/>
    <property type="match status" value="1"/>
</dbReference>
<dbReference type="AlphaFoldDB" id="A0A0C3GNQ2"/>
<feature type="chain" id="PRO_5002174586" description="Thioester reductase (TE) domain-containing protein" evidence="3">
    <location>
        <begin position="25"/>
        <end position="830"/>
    </location>
</feature>
<reference evidence="5 6" key="1">
    <citation type="submission" date="2014-04" db="EMBL/GenBank/DDBJ databases">
        <authorList>
            <consortium name="DOE Joint Genome Institute"/>
            <person name="Kuo A."/>
            <person name="Tarkka M."/>
            <person name="Buscot F."/>
            <person name="Kohler A."/>
            <person name="Nagy L.G."/>
            <person name="Floudas D."/>
            <person name="Copeland A."/>
            <person name="Barry K.W."/>
            <person name="Cichocki N."/>
            <person name="Veneault-Fourrey C."/>
            <person name="LaButti K."/>
            <person name="Lindquist E.A."/>
            <person name="Lipzen A."/>
            <person name="Lundell T."/>
            <person name="Morin E."/>
            <person name="Murat C."/>
            <person name="Sun H."/>
            <person name="Tunlid A."/>
            <person name="Henrissat B."/>
            <person name="Grigoriev I.V."/>
            <person name="Hibbett D.S."/>
            <person name="Martin F."/>
            <person name="Nordberg H.P."/>
            <person name="Cantor M.N."/>
            <person name="Hua S.X."/>
        </authorList>
    </citation>
    <scope>NUCLEOTIDE SEQUENCE [LARGE SCALE GENOMIC DNA]</scope>
    <source>
        <strain evidence="5 6">F 1598</strain>
    </source>
</reference>